<dbReference type="InterPro" id="IPR034333">
    <property type="entry name" value="GST_Zeta_N"/>
</dbReference>
<dbReference type="SFLD" id="SFLDS00019">
    <property type="entry name" value="Glutathione_Transferase_(cytos"/>
    <property type="match status" value="1"/>
</dbReference>
<name>A0A6F8T7S7_9GAMM</name>
<dbReference type="SUPFAM" id="SSF47616">
    <property type="entry name" value="GST C-terminal domain-like"/>
    <property type="match status" value="1"/>
</dbReference>
<sequence>MILYDYFRSTACYRVRIALNLKNIAYEKREIHLVNHGGEHHSPLYRQINPQGLVPSLDVNGHVLHQSMAIIEYLEESYPEIPLFPKDPFIKATLRSLALIVACDVHPLNNLRVLNRLKMQFSANEAQISDWYHHWLKEGFDAFEKRLEVLERNKPVCLGNEVTVADICLIPQVFNANRFNFVMDDYPLINEINDYCLTLAAFQNAAPVNP</sequence>
<dbReference type="SFLD" id="SFLDG00358">
    <property type="entry name" value="Main_(cytGST)"/>
    <property type="match status" value="1"/>
</dbReference>
<dbReference type="InterPro" id="IPR040079">
    <property type="entry name" value="Glutathione_S-Trfase"/>
</dbReference>
<dbReference type="PROSITE" id="PS50404">
    <property type="entry name" value="GST_NTER"/>
    <property type="match status" value="1"/>
</dbReference>
<gene>
    <name evidence="4" type="ORF">TUM19329_28290</name>
</gene>
<evidence type="ECO:0000256" key="1">
    <source>
        <dbReference type="ARBA" id="ARBA00010007"/>
    </source>
</evidence>
<dbReference type="GO" id="GO:0004364">
    <property type="term" value="F:glutathione transferase activity"/>
    <property type="evidence" value="ECO:0007669"/>
    <property type="project" value="TreeGrafter"/>
</dbReference>
<dbReference type="AlphaFoldDB" id="A0A6F8T7S7"/>
<evidence type="ECO:0000259" key="3">
    <source>
        <dbReference type="PROSITE" id="PS50405"/>
    </source>
</evidence>
<dbReference type="PROSITE" id="PS50405">
    <property type="entry name" value="GST_CTER"/>
    <property type="match status" value="1"/>
</dbReference>
<protein>
    <submittedName>
        <fullName evidence="4">Glutathione S-transferase</fullName>
    </submittedName>
</protein>
<dbReference type="GO" id="GO:0006559">
    <property type="term" value="P:L-phenylalanine catabolic process"/>
    <property type="evidence" value="ECO:0007669"/>
    <property type="project" value="TreeGrafter"/>
</dbReference>
<evidence type="ECO:0000313" key="4">
    <source>
        <dbReference type="EMBL" id="BCA96468.1"/>
    </source>
</evidence>
<dbReference type="InterPro" id="IPR005955">
    <property type="entry name" value="GST_Zeta"/>
</dbReference>
<dbReference type="InterPro" id="IPR004045">
    <property type="entry name" value="Glutathione_S-Trfase_N"/>
</dbReference>
<dbReference type="InterPro" id="IPR010987">
    <property type="entry name" value="Glutathione-S-Trfase_C-like"/>
</dbReference>
<dbReference type="InterPro" id="IPR036282">
    <property type="entry name" value="Glutathione-S-Trfase_C_sf"/>
</dbReference>
<dbReference type="GO" id="GO:0016034">
    <property type="term" value="F:maleylacetoacetate isomerase activity"/>
    <property type="evidence" value="ECO:0007669"/>
    <property type="project" value="TreeGrafter"/>
</dbReference>
<dbReference type="InterPro" id="IPR034330">
    <property type="entry name" value="GST_Zeta_C"/>
</dbReference>
<comment type="similarity">
    <text evidence="1">Belongs to the GST superfamily. Zeta family.</text>
</comment>
<dbReference type="Pfam" id="PF13417">
    <property type="entry name" value="GST_N_3"/>
    <property type="match status" value="1"/>
</dbReference>
<dbReference type="PANTHER" id="PTHR42673:SF4">
    <property type="entry name" value="MALEYLACETOACETATE ISOMERASE"/>
    <property type="match status" value="1"/>
</dbReference>
<dbReference type="Gene3D" id="3.40.30.10">
    <property type="entry name" value="Glutaredoxin"/>
    <property type="match status" value="1"/>
</dbReference>
<dbReference type="CDD" id="cd03191">
    <property type="entry name" value="GST_C_Zeta"/>
    <property type="match status" value="1"/>
</dbReference>
<evidence type="ECO:0000313" key="5">
    <source>
        <dbReference type="Proteomes" id="UP000502894"/>
    </source>
</evidence>
<feature type="domain" description="GST N-terminal" evidence="2">
    <location>
        <begin position="1"/>
        <end position="82"/>
    </location>
</feature>
<dbReference type="Proteomes" id="UP000502894">
    <property type="component" value="Chromosome"/>
</dbReference>
<keyword evidence="5" id="KW-1185">Reference proteome</keyword>
<dbReference type="KEGG" id="lant:TUM19329_28290"/>
<dbReference type="InterPro" id="IPR036249">
    <property type="entry name" value="Thioredoxin-like_sf"/>
</dbReference>
<dbReference type="PANTHER" id="PTHR42673">
    <property type="entry name" value="MALEYLACETOACETATE ISOMERASE"/>
    <property type="match status" value="1"/>
</dbReference>
<organism evidence="4 5">
    <name type="scientific">Legionella antarctica</name>
    <dbReference type="NCBI Taxonomy" id="2708020"/>
    <lineage>
        <taxon>Bacteria</taxon>
        <taxon>Pseudomonadati</taxon>
        <taxon>Pseudomonadota</taxon>
        <taxon>Gammaproteobacteria</taxon>
        <taxon>Legionellales</taxon>
        <taxon>Legionellaceae</taxon>
        <taxon>Legionella</taxon>
    </lineage>
</organism>
<dbReference type="CDD" id="cd03042">
    <property type="entry name" value="GST_N_Zeta"/>
    <property type="match status" value="1"/>
</dbReference>
<dbReference type="Gene3D" id="1.20.1050.10">
    <property type="match status" value="1"/>
</dbReference>
<reference evidence="4" key="1">
    <citation type="journal article" date="2020" name="Microbiol. Resour. Announc.">
        <title>Complete Genome Sequence of Novel Psychrotolerant Legionella Strain TUM19329, Isolated from Antarctic Lake Sediment.</title>
        <authorList>
            <person name="Shimada S."/>
            <person name="Nakai R."/>
            <person name="Aoki K."/>
            <person name="Shimoeda N."/>
            <person name="Ohno G."/>
            <person name="Miyazaki Y."/>
            <person name="Kudoh S."/>
            <person name="Imura S."/>
            <person name="Watanabe K."/>
            <person name="Ishii Y."/>
            <person name="Tateda K."/>
        </authorList>
    </citation>
    <scope>NUCLEOTIDE SEQUENCE [LARGE SCALE GENOMIC DNA]</scope>
    <source>
        <strain evidence="4">TUM19329</strain>
    </source>
</reference>
<dbReference type="GO" id="GO:0006749">
    <property type="term" value="P:glutathione metabolic process"/>
    <property type="evidence" value="ECO:0007669"/>
    <property type="project" value="TreeGrafter"/>
</dbReference>
<feature type="domain" description="GST C-terminal" evidence="3">
    <location>
        <begin position="87"/>
        <end position="210"/>
    </location>
</feature>
<keyword evidence="4" id="KW-0808">Transferase</keyword>
<dbReference type="GO" id="GO:0005737">
    <property type="term" value="C:cytoplasm"/>
    <property type="evidence" value="ECO:0007669"/>
    <property type="project" value="InterPro"/>
</dbReference>
<dbReference type="NCBIfam" id="TIGR01262">
    <property type="entry name" value="maiA"/>
    <property type="match status" value="1"/>
</dbReference>
<accession>A0A6F8T7S7</accession>
<dbReference type="RefSeq" id="WP_173237786.1">
    <property type="nucleotide sequence ID" value="NZ_AP022839.1"/>
</dbReference>
<proteinExistence type="inferred from homology"/>
<evidence type="ECO:0000259" key="2">
    <source>
        <dbReference type="PROSITE" id="PS50404"/>
    </source>
</evidence>
<dbReference type="EMBL" id="AP022839">
    <property type="protein sequence ID" value="BCA96468.1"/>
    <property type="molecule type" value="Genomic_DNA"/>
</dbReference>
<dbReference type="SUPFAM" id="SSF52833">
    <property type="entry name" value="Thioredoxin-like"/>
    <property type="match status" value="1"/>
</dbReference>